<keyword evidence="4" id="KW-1185">Reference proteome</keyword>
<accession>A0ABS9LAD4</accession>
<dbReference type="Pfam" id="PF01520">
    <property type="entry name" value="Amidase_3"/>
    <property type="match status" value="1"/>
</dbReference>
<dbReference type="Gene3D" id="3.40.630.40">
    <property type="entry name" value="Zn-dependent exopeptidases"/>
    <property type="match status" value="1"/>
</dbReference>
<gene>
    <name evidence="3" type="ORF">LVY72_17275</name>
</gene>
<comment type="caution">
    <text evidence="3">The sequence shown here is derived from an EMBL/GenBank/DDBJ whole genome shotgun (WGS) entry which is preliminary data.</text>
</comment>
<feature type="domain" description="MurNAc-LAA" evidence="2">
    <location>
        <begin position="253"/>
        <end position="370"/>
    </location>
</feature>
<dbReference type="Proteomes" id="UP001165368">
    <property type="component" value="Unassembled WGS sequence"/>
</dbReference>
<evidence type="ECO:0000313" key="4">
    <source>
        <dbReference type="Proteomes" id="UP001165368"/>
    </source>
</evidence>
<dbReference type="SMART" id="SM00646">
    <property type="entry name" value="Ami_3"/>
    <property type="match status" value="1"/>
</dbReference>
<dbReference type="CDD" id="cd02696">
    <property type="entry name" value="MurNAc-LAA"/>
    <property type="match status" value="1"/>
</dbReference>
<dbReference type="InterPro" id="IPR050695">
    <property type="entry name" value="N-acetylmuramoyl_amidase_3"/>
</dbReference>
<dbReference type="EMBL" id="JAKLTQ010000015">
    <property type="protein sequence ID" value="MCG2623649.1"/>
    <property type="molecule type" value="Genomic_DNA"/>
</dbReference>
<dbReference type="RefSeq" id="WP_237823213.1">
    <property type="nucleotide sequence ID" value="NZ_JAKLTQ010000015.1"/>
</dbReference>
<dbReference type="InterPro" id="IPR002508">
    <property type="entry name" value="MurNAc-LAA_cat"/>
</dbReference>
<dbReference type="SUPFAM" id="SSF47090">
    <property type="entry name" value="PGBD-like"/>
    <property type="match status" value="2"/>
</dbReference>
<organism evidence="3 4">
    <name type="scientific">Arthrobacter hankyongi</name>
    <dbReference type="NCBI Taxonomy" id="2904801"/>
    <lineage>
        <taxon>Bacteria</taxon>
        <taxon>Bacillati</taxon>
        <taxon>Actinomycetota</taxon>
        <taxon>Actinomycetes</taxon>
        <taxon>Micrococcales</taxon>
        <taxon>Micrococcaceae</taxon>
        <taxon>Arthrobacter</taxon>
    </lineage>
</organism>
<dbReference type="InterPro" id="IPR036365">
    <property type="entry name" value="PGBD-like_sf"/>
</dbReference>
<proteinExistence type="predicted"/>
<reference evidence="3" key="1">
    <citation type="submission" date="2022-01" db="EMBL/GenBank/DDBJ databases">
        <authorList>
            <person name="Jo J.-H."/>
            <person name="Im W.-T."/>
        </authorList>
    </citation>
    <scope>NUCLEOTIDE SEQUENCE</scope>
    <source>
        <strain evidence="3">I2-34</strain>
    </source>
</reference>
<dbReference type="PANTHER" id="PTHR30404:SF0">
    <property type="entry name" value="N-ACETYLMURAMOYL-L-ALANINE AMIDASE AMIC"/>
    <property type="match status" value="1"/>
</dbReference>
<dbReference type="PANTHER" id="PTHR30404">
    <property type="entry name" value="N-ACETYLMURAMOYL-L-ALANINE AMIDASE"/>
    <property type="match status" value="1"/>
</dbReference>
<dbReference type="InterPro" id="IPR002477">
    <property type="entry name" value="Peptidoglycan-bd-like"/>
</dbReference>
<dbReference type="Gene3D" id="1.10.101.10">
    <property type="entry name" value="PGBD-like superfamily/PGBD"/>
    <property type="match status" value="2"/>
</dbReference>
<dbReference type="SUPFAM" id="SSF53187">
    <property type="entry name" value="Zn-dependent exopeptidases"/>
    <property type="match status" value="1"/>
</dbReference>
<evidence type="ECO:0000256" key="1">
    <source>
        <dbReference type="ARBA" id="ARBA00022801"/>
    </source>
</evidence>
<evidence type="ECO:0000313" key="3">
    <source>
        <dbReference type="EMBL" id="MCG2623649.1"/>
    </source>
</evidence>
<protein>
    <submittedName>
        <fullName evidence="3">Peptidoglycan-binding protein</fullName>
    </submittedName>
</protein>
<keyword evidence="1" id="KW-0378">Hydrolase</keyword>
<evidence type="ECO:0000259" key="2">
    <source>
        <dbReference type="SMART" id="SM00646"/>
    </source>
</evidence>
<dbReference type="Pfam" id="PF01471">
    <property type="entry name" value="PG_binding_1"/>
    <property type="match status" value="2"/>
</dbReference>
<dbReference type="InterPro" id="IPR036366">
    <property type="entry name" value="PGBDSf"/>
</dbReference>
<sequence length="397" mass="42944">MHTDDTAGGSLHRSDYGRRVVALRERLLRAGVTMAYLAPDQVNDPERFDDHVDAAVRTFQQSRGLMVDGAVGPETERALAEAQYTLGDRVLSQPAEGSEPLRGDDVTELQRQLSYLGFYYGHIDGDFGQRTHLAVRELQLNLGLEVTGVCDAALIDAMARVSRSISSSQAFSLRDYERLSQATSALAGRTICLAAGGGTGRAATVPDQAGGGALTERLVAADVMRRIQTILGGLGADVKIIESAEETPPGDRIRLIRESSASLCVSIHCDWLEQPAASGVTAFYWGRPETGEIRSPIGHRAAELILKEITARTGAPNLGVHGRGWDVLRLTNIPSVHLDLGYLSNAADAQLLADPIIRQIMADAVVIAIQRLYLLEEEDEPTGTLALEDVLRFNPER</sequence>
<name>A0ABS9LAD4_9MICC</name>